<dbReference type="InterPro" id="IPR044136">
    <property type="entry name" value="Lys-tRNA-ligase_II_N"/>
</dbReference>
<keyword evidence="15" id="KW-1185">Reference proteome</keyword>
<keyword evidence="11 12" id="KW-0460">Magnesium</keyword>
<gene>
    <name evidence="11 14" type="primary">lysS</name>
    <name evidence="14" type="ORF">NPA09_00605</name>
</gene>
<comment type="similarity">
    <text evidence="11">Belongs to the class-II aminoacyl-tRNA synthetase family.</text>
</comment>
<dbReference type="Proteomes" id="UP001059576">
    <property type="component" value="Chromosome"/>
</dbReference>
<dbReference type="RefSeq" id="WP_256541834.1">
    <property type="nucleotide sequence ID" value="NZ_CP101808.1"/>
</dbReference>
<dbReference type="GO" id="GO:0004824">
    <property type="term" value="F:lysine-tRNA ligase activity"/>
    <property type="evidence" value="ECO:0007669"/>
    <property type="project" value="UniProtKB-EC"/>
</dbReference>
<evidence type="ECO:0000256" key="3">
    <source>
        <dbReference type="ARBA" id="ARBA00022490"/>
    </source>
</evidence>
<dbReference type="Pfam" id="PF01336">
    <property type="entry name" value="tRNA_anti-codon"/>
    <property type="match status" value="1"/>
</dbReference>
<dbReference type="PRINTS" id="PR00982">
    <property type="entry name" value="TRNASYNTHLYS"/>
</dbReference>
<dbReference type="InterPro" id="IPR006195">
    <property type="entry name" value="aa-tRNA-synth_II"/>
</dbReference>
<evidence type="ECO:0000259" key="13">
    <source>
        <dbReference type="PROSITE" id="PS50862"/>
    </source>
</evidence>
<feature type="domain" description="Aminoacyl-transfer RNA synthetases class-II family profile" evidence="13">
    <location>
        <begin position="171"/>
        <end position="482"/>
    </location>
</feature>
<comment type="subunit">
    <text evidence="2 11">Homodimer.</text>
</comment>
<dbReference type="PROSITE" id="PS50862">
    <property type="entry name" value="AA_TRNA_LIGASE_II"/>
    <property type="match status" value="1"/>
</dbReference>
<dbReference type="CDD" id="cd04322">
    <property type="entry name" value="LysRS_N"/>
    <property type="match status" value="1"/>
</dbReference>
<evidence type="ECO:0000256" key="6">
    <source>
        <dbReference type="ARBA" id="ARBA00022741"/>
    </source>
</evidence>
<comment type="cofactor">
    <cofactor evidence="11 12">
        <name>Mg(2+)</name>
        <dbReference type="ChEBI" id="CHEBI:18420"/>
    </cofactor>
    <text evidence="11 12">Binds 3 Mg(2+) ions per subunit.</text>
</comment>
<dbReference type="Gene3D" id="2.40.50.140">
    <property type="entry name" value="Nucleic acid-binding proteins"/>
    <property type="match status" value="1"/>
</dbReference>
<feature type="binding site" evidence="11">
    <location>
        <position position="405"/>
    </location>
    <ligand>
        <name>Mg(2+)</name>
        <dbReference type="ChEBI" id="CHEBI:18420"/>
        <label>1</label>
    </ligand>
</feature>
<keyword evidence="8 11" id="KW-0648">Protein biosynthesis</keyword>
<keyword evidence="7 11" id="KW-0067">ATP-binding</keyword>
<dbReference type="PANTHER" id="PTHR42918:SF15">
    <property type="entry name" value="LYSINE--TRNA LIGASE, CHLOROPLASTIC_MITOCHONDRIAL"/>
    <property type="match status" value="1"/>
</dbReference>
<comment type="catalytic activity">
    <reaction evidence="10 11 12">
        <text>tRNA(Lys) + L-lysine + ATP = L-lysyl-tRNA(Lys) + AMP + diphosphate</text>
        <dbReference type="Rhea" id="RHEA:20792"/>
        <dbReference type="Rhea" id="RHEA-COMP:9696"/>
        <dbReference type="Rhea" id="RHEA-COMP:9697"/>
        <dbReference type="ChEBI" id="CHEBI:30616"/>
        <dbReference type="ChEBI" id="CHEBI:32551"/>
        <dbReference type="ChEBI" id="CHEBI:33019"/>
        <dbReference type="ChEBI" id="CHEBI:78442"/>
        <dbReference type="ChEBI" id="CHEBI:78529"/>
        <dbReference type="ChEBI" id="CHEBI:456215"/>
        <dbReference type="EC" id="6.1.1.6"/>
    </reaction>
</comment>
<keyword evidence="3 11" id="KW-0963">Cytoplasm</keyword>
<dbReference type="Pfam" id="PF00152">
    <property type="entry name" value="tRNA-synt_2"/>
    <property type="match status" value="1"/>
</dbReference>
<sequence>MIKLNDQELARREKLNYYKEKNVEAFPKSYGFENRIYSTELKAKFANLTKEEIEAKKPVNVNISGRIMTKRGSFLVLQDTKGQIQAYYPKKELEAYNHIFDKLDIGDIIYVSGIVMKTHTGEVTVRVNALKLVTKSLKPLPEKFHGLVDPEEKLRKRYLDTIMNEETRNRFIIRSKVISLIREYFDKNDYLEVETPLLHDYLGGASAKPFKTHHNALNQDYYLRVATELPLKKLLVGGFDRVYEMGKVFRNEGIDTTHNPEFTSIEYYEAYSNMYGMMEHTEKVIKHICKYLGIKLFKFGDVEFPLTKPFNRIDMVDAVSKSTGVDFRKASFDKAKEAAKKYKIKVEKYFTTGHIINALFEELIEHTLIEPTFVMGHPIEISPLSAKAKDGRFTERAELFINKKEYANMYTELNDPIDQLARFEEQVKEAKAGNEEANEVDYDFVTALEYGMPPAGGCGIGIDRLIMLLTKQDSIREVLLFPTLKRNRNKE</sequence>
<evidence type="ECO:0000256" key="11">
    <source>
        <dbReference type="HAMAP-Rule" id="MF_00252"/>
    </source>
</evidence>
<accession>A0ABY5J242</accession>
<dbReference type="NCBIfam" id="NF001756">
    <property type="entry name" value="PRK00484.1"/>
    <property type="match status" value="1"/>
</dbReference>
<evidence type="ECO:0000256" key="1">
    <source>
        <dbReference type="ARBA" id="ARBA00004496"/>
    </source>
</evidence>
<keyword evidence="6 11" id="KW-0547">Nucleotide-binding</keyword>
<keyword evidence="4 11" id="KW-0436">Ligase</keyword>
<feature type="binding site" evidence="11">
    <location>
        <position position="405"/>
    </location>
    <ligand>
        <name>Mg(2+)</name>
        <dbReference type="ChEBI" id="CHEBI:18420"/>
        <label>2</label>
    </ligand>
</feature>
<evidence type="ECO:0000313" key="15">
    <source>
        <dbReference type="Proteomes" id="UP001059576"/>
    </source>
</evidence>
<dbReference type="SUPFAM" id="SSF50249">
    <property type="entry name" value="Nucleic acid-binding proteins"/>
    <property type="match status" value="1"/>
</dbReference>
<dbReference type="SUPFAM" id="SSF55681">
    <property type="entry name" value="Class II aaRS and biotin synthetases"/>
    <property type="match status" value="1"/>
</dbReference>
<evidence type="ECO:0000256" key="5">
    <source>
        <dbReference type="ARBA" id="ARBA00022723"/>
    </source>
</evidence>
<evidence type="ECO:0000313" key="14">
    <source>
        <dbReference type="EMBL" id="UUD37065.1"/>
    </source>
</evidence>
<dbReference type="InterPro" id="IPR045864">
    <property type="entry name" value="aa-tRNA-synth_II/BPL/LPL"/>
</dbReference>
<dbReference type="InterPro" id="IPR012340">
    <property type="entry name" value="NA-bd_OB-fold"/>
</dbReference>
<dbReference type="PANTHER" id="PTHR42918">
    <property type="entry name" value="LYSYL-TRNA SYNTHETASE"/>
    <property type="match status" value="1"/>
</dbReference>
<dbReference type="NCBIfam" id="TIGR00499">
    <property type="entry name" value="lysS_bact"/>
    <property type="match status" value="1"/>
</dbReference>
<name>A0ABY5J242_9BACT</name>
<dbReference type="HAMAP" id="MF_00252">
    <property type="entry name" value="Lys_tRNA_synth_class2"/>
    <property type="match status" value="1"/>
</dbReference>
<reference evidence="14" key="1">
    <citation type="submission" date="2022-07" db="EMBL/GenBank/DDBJ databases">
        <title>Complete genome of Mycoplasma equigenitalium type strain T37.</title>
        <authorList>
            <person name="Spergser J."/>
        </authorList>
    </citation>
    <scope>NUCLEOTIDE SEQUENCE</scope>
    <source>
        <strain evidence="14">T37</strain>
    </source>
</reference>
<dbReference type="InterPro" id="IPR004365">
    <property type="entry name" value="NA-bd_OB_tRNA"/>
</dbReference>
<comment type="subcellular location">
    <subcellularLocation>
        <location evidence="1 11">Cytoplasm</location>
    </subcellularLocation>
</comment>
<keyword evidence="5 11" id="KW-0479">Metal-binding</keyword>
<dbReference type="EC" id="6.1.1.6" evidence="11"/>
<organism evidence="14 15">
    <name type="scientific">Mycoplasmopsis equigenitalium</name>
    <dbReference type="NCBI Taxonomy" id="114883"/>
    <lineage>
        <taxon>Bacteria</taxon>
        <taxon>Bacillati</taxon>
        <taxon>Mycoplasmatota</taxon>
        <taxon>Mycoplasmoidales</taxon>
        <taxon>Metamycoplasmataceae</taxon>
        <taxon>Mycoplasmopsis</taxon>
    </lineage>
</organism>
<dbReference type="CDD" id="cd00775">
    <property type="entry name" value="LysRS_core"/>
    <property type="match status" value="1"/>
</dbReference>
<evidence type="ECO:0000256" key="7">
    <source>
        <dbReference type="ARBA" id="ARBA00022840"/>
    </source>
</evidence>
<keyword evidence="9 11" id="KW-0030">Aminoacyl-tRNA synthetase</keyword>
<evidence type="ECO:0000256" key="12">
    <source>
        <dbReference type="RuleBase" id="RU000336"/>
    </source>
</evidence>
<evidence type="ECO:0000256" key="9">
    <source>
        <dbReference type="ARBA" id="ARBA00023146"/>
    </source>
</evidence>
<protein>
    <recommendedName>
        <fullName evidence="11">Lysine--tRNA ligase</fullName>
        <ecNumber evidence="11">6.1.1.6</ecNumber>
    </recommendedName>
    <alternativeName>
        <fullName evidence="11">Lysyl-tRNA synthetase</fullName>
        <shortName evidence="11">LysRS</shortName>
    </alternativeName>
</protein>
<evidence type="ECO:0000256" key="2">
    <source>
        <dbReference type="ARBA" id="ARBA00011738"/>
    </source>
</evidence>
<evidence type="ECO:0000256" key="10">
    <source>
        <dbReference type="ARBA" id="ARBA00048573"/>
    </source>
</evidence>
<dbReference type="InterPro" id="IPR002313">
    <property type="entry name" value="Lys-tRNA-ligase_II"/>
</dbReference>
<evidence type="ECO:0000256" key="8">
    <source>
        <dbReference type="ARBA" id="ARBA00022917"/>
    </source>
</evidence>
<dbReference type="InterPro" id="IPR018149">
    <property type="entry name" value="Lys-tRNA-synth_II_C"/>
</dbReference>
<dbReference type="Gene3D" id="3.30.930.10">
    <property type="entry name" value="Bira Bifunctional Protein, Domain 2"/>
    <property type="match status" value="1"/>
</dbReference>
<dbReference type="EMBL" id="CP101808">
    <property type="protein sequence ID" value="UUD37065.1"/>
    <property type="molecule type" value="Genomic_DNA"/>
</dbReference>
<feature type="binding site" evidence="11">
    <location>
        <position position="398"/>
    </location>
    <ligand>
        <name>Mg(2+)</name>
        <dbReference type="ChEBI" id="CHEBI:18420"/>
        <label>1</label>
    </ligand>
</feature>
<dbReference type="InterPro" id="IPR004364">
    <property type="entry name" value="Aa-tRNA-synt_II"/>
</dbReference>
<evidence type="ECO:0000256" key="4">
    <source>
        <dbReference type="ARBA" id="ARBA00022598"/>
    </source>
</evidence>
<proteinExistence type="inferred from homology"/>